<keyword evidence="1" id="KW-0347">Helicase</keyword>
<keyword evidence="1" id="KW-0233">DNA recombination</keyword>
<dbReference type="Proteomes" id="UP000024635">
    <property type="component" value="Unassembled WGS sequence"/>
</dbReference>
<dbReference type="GO" id="GO:0006281">
    <property type="term" value="P:DNA repair"/>
    <property type="evidence" value="ECO:0007669"/>
    <property type="project" value="UniProtKB-KW"/>
</dbReference>
<name>A0A016WPJ0_9BILA</name>
<dbReference type="PANTHER" id="PTHR10492">
    <property type="match status" value="1"/>
</dbReference>
<feature type="domain" description="DNA helicase Pif1-like 2B" evidence="3">
    <location>
        <begin position="188"/>
        <end position="220"/>
    </location>
</feature>
<dbReference type="EMBL" id="JARK01000165">
    <property type="protein sequence ID" value="EYC41540.1"/>
    <property type="molecule type" value="Genomic_DNA"/>
</dbReference>
<gene>
    <name evidence="4" type="primary">Acey_s0565.g14</name>
    <name evidence="4" type="ORF">Y032_0565g14</name>
</gene>
<evidence type="ECO:0000256" key="1">
    <source>
        <dbReference type="RuleBase" id="RU363044"/>
    </source>
</evidence>
<evidence type="ECO:0000259" key="2">
    <source>
        <dbReference type="Pfam" id="PF05970"/>
    </source>
</evidence>
<dbReference type="GO" id="GO:0043139">
    <property type="term" value="F:5'-3' DNA helicase activity"/>
    <property type="evidence" value="ECO:0007669"/>
    <property type="project" value="UniProtKB-EC"/>
</dbReference>
<comment type="caution">
    <text evidence="4">The sequence shown here is derived from an EMBL/GenBank/DDBJ whole genome shotgun (WGS) entry which is preliminary data.</text>
</comment>
<keyword evidence="1" id="KW-0234">DNA repair</keyword>
<keyword evidence="1" id="KW-0547">Nucleotide-binding</keyword>
<reference evidence="5" key="1">
    <citation type="journal article" date="2015" name="Nat. Genet.">
        <title>The genome and transcriptome of the zoonotic hookworm Ancylostoma ceylanicum identify infection-specific gene families.</title>
        <authorList>
            <person name="Schwarz E.M."/>
            <person name="Hu Y."/>
            <person name="Antoshechkin I."/>
            <person name="Miller M.M."/>
            <person name="Sternberg P.W."/>
            <person name="Aroian R.V."/>
        </authorList>
    </citation>
    <scope>NUCLEOTIDE SEQUENCE</scope>
    <source>
        <strain evidence="5">HY135</strain>
    </source>
</reference>
<accession>A0A016WPJ0</accession>
<comment type="similarity">
    <text evidence="1">Belongs to the helicase family.</text>
</comment>
<dbReference type="GO" id="GO:0005524">
    <property type="term" value="F:ATP binding"/>
    <property type="evidence" value="ECO:0007669"/>
    <property type="project" value="UniProtKB-KW"/>
</dbReference>
<feature type="domain" description="DNA helicase Pif1-like DEAD-box helicase" evidence="2">
    <location>
        <begin position="2"/>
        <end position="91"/>
    </location>
</feature>
<proteinExistence type="inferred from homology"/>
<dbReference type="GO" id="GO:0000723">
    <property type="term" value="P:telomere maintenance"/>
    <property type="evidence" value="ECO:0007669"/>
    <property type="project" value="InterPro"/>
</dbReference>
<keyword evidence="1" id="KW-0378">Hydrolase</keyword>
<evidence type="ECO:0000313" key="5">
    <source>
        <dbReference type="Proteomes" id="UP000024635"/>
    </source>
</evidence>
<dbReference type="Pfam" id="PF21530">
    <property type="entry name" value="Pif1_2B_dom"/>
    <property type="match status" value="1"/>
</dbReference>
<organism evidence="4 5">
    <name type="scientific">Ancylostoma ceylanicum</name>
    <dbReference type="NCBI Taxonomy" id="53326"/>
    <lineage>
        <taxon>Eukaryota</taxon>
        <taxon>Metazoa</taxon>
        <taxon>Ecdysozoa</taxon>
        <taxon>Nematoda</taxon>
        <taxon>Chromadorea</taxon>
        <taxon>Rhabditida</taxon>
        <taxon>Rhabditina</taxon>
        <taxon>Rhabditomorpha</taxon>
        <taxon>Strongyloidea</taxon>
        <taxon>Ancylostomatidae</taxon>
        <taxon>Ancylostomatinae</taxon>
        <taxon>Ancylostoma</taxon>
    </lineage>
</organism>
<dbReference type="EC" id="5.6.2.3" evidence="1"/>
<dbReference type="GO" id="GO:0006310">
    <property type="term" value="P:DNA recombination"/>
    <property type="evidence" value="ECO:0007669"/>
    <property type="project" value="UniProtKB-KW"/>
</dbReference>
<protein>
    <recommendedName>
        <fullName evidence="1">ATP-dependent DNA helicase</fullName>
        <ecNumber evidence="1">5.6.2.3</ecNumber>
    </recommendedName>
</protein>
<dbReference type="PANTHER" id="PTHR10492:SF57">
    <property type="entry name" value="ATP-DEPENDENT DNA HELICASE"/>
    <property type="match status" value="1"/>
</dbReference>
<dbReference type="InterPro" id="IPR010285">
    <property type="entry name" value="DNA_helicase_pif1-like_DEAD"/>
</dbReference>
<evidence type="ECO:0000313" key="4">
    <source>
        <dbReference type="EMBL" id="EYC41540.1"/>
    </source>
</evidence>
<keyword evidence="1" id="KW-0067">ATP-binding</keyword>
<comment type="cofactor">
    <cofactor evidence="1">
        <name>Mg(2+)</name>
        <dbReference type="ChEBI" id="CHEBI:18420"/>
    </cofactor>
</comment>
<keyword evidence="5" id="KW-1185">Reference proteome</keyword>
<dbReference type="STRING" id="53326.A0A016WPJ0"/>
<dbReference type="AlphaFoldDB" id="A0A016WPJ0"/>
<dbReference type="Pfam" id="PF05970">
    <property type="entry name" value="PIF1"/>
    <property type="match status" value="1"/>
</dbReference>
<evidence type="ECO:0000259" key="3">
    <source>
        <dbReference type="Pfam" id="PF21530"/>
    </source>
</evidence>
<dbReference type="OrthoDB" id="9997116at2759"/>
<sequence>MLRDVASPEFRHVPFGGILMLFGGYWTQFLPVVPCGTKQEVLDETLKCSYMYLKVYQRVETGEEYENSARHRKVFRIFKSWLRLVADGAIQVGPSSIALPDSMVLPSEEAAIEWIYTPAVLSDMSKLREVALLGIRNNEVLNINEVILSELGGETISARGIDEAVREDDGIDGMPYENEEYFHREPPQGMPPYLLELKVGCIIMLLRNMDVANQLRNGTRSAAALHHR</sequence>
<comment type="catalytic activity">
    <reaction evidence="1">
        <text>ATP + H2O = ADP + phosphate + H(+)</text>
        <dbReference type="Rhea" id="RHEA:13065"/>
        <dbReference type="ChEBI" id="CHEBI:15377"/>
        <dbReference type="ChEBI" id="CHEBI:15378"/>
        <dbReference type="ChEBI" id="CHEBI:30616"/>
        <dbReference type="ChEBI" id="CHEBI:43474"/>
        <dbReference type="ChEBI" id="CHEBI:456216"/>
        <dbReference type="EC" id="5.6.2.3"/>
    </reaction>
</comment>
<dbReference type="GO" id="GO:0016887">
    <property type="term" value="F:ATP hydrolysis activity"/>
    <property type="evidence" value="ECO:0007669"/>
    <property type="project" value="RHEA"/>
</dbReference>
<dbReference type="InterPro" id="IPR049163">
    <property type="entry name" value="Pif1-like_2B_dom"/>
</dbReference>
<keyword evidence="1" id="KW-0227">DNA damage</keyword>